<evidence type="ECO:0000313" key="2">
    <source>
        <dbReference type="Proteomes" id="UP000002640"/>
    </source>
</evidence>
<protein>
    <submittedName>
        <fullName evidence="1">Uncharacterized protein</fullName>
    </submittedName>
</protein>
<dbReference type="KEGG" id="psoj:PHYSODRAFT_340818"/>
<dbReference type="Proteomes" id="UP000002640">
    <property type="component" value="Unassembled WGS sequence"/>
</dbReference>
<dbReference type="RefSeq" id="XP_009537343.1">
    <property type="nucleotide sequence ID" value="XM_009539048.1"/>
</dbReference>
<keyword evidence="2" id="KW-1185">Reference proteome</keyword>
<dbReference type="EMBL" id="JH159162">
    <property type="protein sequence ID" value="EGZ07777.1"/>
    <property type="molecule type" value="Genomic_DNA"/>
</dbReference>
<dbReference type="GeneID" id="20647972"/>
<name>G5AAZ8_PHYSP</name>
<organism evidence="1 2">
    <name type="scientific">Phytophthora sojae (strain P6497)</name>
    <name type="common">Soybean stem and root rot agent</name>
    <name type="synonym">Phytophthora megasperma f. sp. glycines</name>
    <dbReference type="NCBI Taxonomy" id="1094619"/>
    <lineage>
        <taxon>Eukaryota</taxon>
        <taxon>Sar</taxon>
        <taxon>Stramenopiles</taxon>
        <taxon>Oomycota</taxon>
        <taxon>Peronosporomycetes</taxon>
        <taxon>Peronosporales</taxon>
        <taxon>Peronosporaceae</taxon>
        <taxon>Phytophthora</taxon>
    </lineage>
</organism>
<sequence length="84" mass="9194">MTTQVQYFTTPLQLHRLLAENDGKPVVAPGARVSIHFQFASERDAESDLDRVVAITTGNLKDGSNDNTQLGGKSHLVGRVYILN</sequence>
<gene>
    <name evidence="1" type="ORF">PHYSODRAFT_340818</name>
</gene>
<accession>G5AAZ8</accession>
<proteinExistence type="predicted"/>
<dbReference type="InParanoid" id="G5AAZ8"/>
<reference evidence="1 2" key="1">
    <citation type="journal article" date="2006" name="Science">
        <title>Phytophthora genome sequences uncover evolutionary origins and mechanisms of pathogenesis.</title>
        <authorList>
            <person name="Tyler B.M."/>
            <person name="Tripathy S."/>
            <person name="Zhang X."/>
            <person name="Dehal P."/>
            <person name="Jiang R.H."/>
            <person name="Aerts A."/>
            <person name="Arredondo F.D."/>
            <person name="Baxter L."/>
            <person name="Bensasson D."/>
            <person name="Beynon J.L."/>
            <person name="Chapman J."/>
            <person name="Damasceno C.M."/>
            <person name="Dorrance A.E."/>
            <person name="Dou D."/>
            <person name="Dickerman A.W."/>
            <person name="Dubchak I.L."/>
            <person name="Garbelotto M."/>
            <person name="Gijzen M."/>
            <person name="Gordon S.G."/>
            <person name="Govers F."/>
            <person name="Grunwald N.J."/>
            <person name="Huang W."/>
            <person name="Ivors K.L."/>
            <person name="Jones R.W."/>
            <person name="Kamoun S."/>
            <person name="Krampis K."/>
            <person name="Lamour K.H."/>
            <person name="Lee M.K."/>
            <person name="McDonald W.H."/>
            <person name="Medina M."/>
            <person name="Meijer H.J."/>
            <person name="Nordberg E.K."/>
            <person name="Maclean D.J."/>
            <person name="Ospina-Giraldo M.D."/>
            <person name="Morris P.F."/>
            <person name="Phuntumart V."/>
            <person name="Putnam N.H."/>
            <person name="Rash S."/>
            <person name="Rose J.K."/>
            <person name="Sakihama Y."/>
            <person name="Salamov A.A."/>
            <person name="Savidor A."/>
            <person name="Scheuring C.F."/>
            <person name="Smith B.M."/>
            <person name="Sobral B.W."/>
            <person name="Terry A."/>
            <person name="Torto-Alalibo T.A."/>
            <person name="Win J."/>
            <person name="Xu Z."/>
            <person name="Zhang H."/>
            <person name="Grigoriev I.V."/>
            <person name="Rokhsar D.S."/>
            <person name="Boore J.L."/>
        </authorList>
    </citation>
    <scope>NUCLEOTIDE SEQUENCE [LARGE SCALE GENOMIC DNA]</scope>
    <source>
        <strain evidence="1 2">P6497</strain>
    </source>
</reference>
<dbReference type="AlphaFoldDB" id="G5AAZ8"/>
<evidence type="ECO:0000313" key="1">
    <source>
        <dbReference type="EMBL" id="EGZ07777.1"/>
    </source>
</evidence>